<name>A0ABT8YDP9_9SPHN</name>
<protein>
    <recommendedName>
        <fullName evidence="5">PEP-CTERM protein-sorting domain-containing protein</fullName>
    </recommendedName>
</protein>
<evidence type="ECO:0000313" key="4">
    <source>
        <dbReference type="Proteomes" id="UP001169764"/>
    </source>
</evidence>
<feature type="chain" id="PRO_5045055290" description="PEP-CTERM protein-sorting domain-containing protein" evidence="2">
    <location>
        <begin position="22"/>
        <end position="176"/>
    </location>
</feature>
<accession>A0ABT8YDP9</accession>
<evidence type="ECO:0008006" key="5">
    <source>
        <dbReference type="Google" id="ProtNLM"/>
    </source>
</evidence>
<keyword evidence="1" id="KW-1133">Transmembrane helix</keyword>
<proteinExistence type="predicted"/>
<sequence>MFGKLTVFVAAAFAASAPAHSQAYSLGALGSGAPVTTVGVLTGGNPSDVVTFSLASSGGVSASLQNFLVAIGGVSYNLSNATATFYKASDAGAVNIGTLTTAATQNFANLTSGSYFAVVTGVQTGNSGGIYGLSLLGASNAAPAPGPAGFLVFGAGLAGLAMRRRRAARSIANVAA</sequence>
<keyword evidence="2" id="KW-0732">Signal</keyword>
<feature type="signal peptide" evidence="2">
    <location>
        <begin position="1"/>
        <end position="21"/>
    </location>
</feature>
<evidence type="ECO:0000256" key="1">
    <source>
        <dbReference type="SAM" id="Phobius"/>
    </source>
</evidence>
<feature type="transmembrane region" description="Helical" evidence="1">
    <location>
        <begin position="144"/>
        <end position="162"/>
    </location>
</feature>
<evidence type="ECO:0000256" key="2">
    <source>
        <dbReference type="SAM" id="SignalP"/>
    </source>
</evidence>
<gene>
    <name evidence="3" type="ORF">Q4F19_16890</name>
</gene>
<keyword evidence="1" id="KW-0812">Transmembrane</keyword>
<keyword evidence="1" id="KW-0472">Membrane</keyword>
<reference evidence="3" key="1">
    <citation type="submission" date="2023-07" db="EMBL/GenBank/DDBJ databases">
        <authorList>
            <person name="Kim M."/>
        </authorList>
    </citation>
    <scope>NUCLEOTIDE SEQUENCE</scope>
    <source>
        <strain evidence="3">BIUV-7</strain>
    </source>
</reference>
<organism evidence="3 4">
    <name type="scientific">Sphingomonas natans</name>
    <dbReference type="NCBI Taxonomy" id="3063330"/>
    <lineage>
        <taxon>Bacteria</taxon>
        <taxon>Pseudomonadati</taxon>
        <taxon>Pseudomonadota</taxon>
        <taxon>Alphaproteobacteria</taxon>
        <taxon>Sphingomonadales</taxon>
        <taxon>Sphingomonadaceae</taxon>
        <taxon>Sphingomonas</taxon>
    </lineage>
</organism>
<keyword evidence="4" id="KW-1185">Reference proteome</keyword>
<comment type="caution">
    <text evidence="3">The sequence shown here is derived from an EMBL/GenBank/DDBJ whole genome shotgun (WGS) entry which is preliminary data.</text>
</comment>
<dbReference type="RefSeq" id="WP_303544997.1">
    <property type="nucleotide sequence ID" value="NZ_JAUOTP010000008.1"/>
</dbReference>
<dbReference type="Proteomes" id="UP001169764">
    <property type="component" value="Unassembled WGS sequence"/>
</dbReference>
<dbReference type="EMBL" id="JAUOTP010000008">
    <property type="protein sequence ID" value="MDO6416067.1"/>
    <property type="molecule type" value="Genomic_DNA"/>
</dbReference>
<evidence type="ECO:0000313" key="3">
    <source>
        <dbReference type="EMBL" id="MDO6416067.1"/>
    </source>
</evidence>